<evidence type="ECO:0000259" key="2">
    <source>
        <dbReference type="PROSITE" id="PS51820"/>
    </source>
</evidence>
<protein>
    <recommendedName>
        <fullName evidence="2">PA14 domain-containing protein</fullName>
    </recommendedName>
</protein>
<evidence type="ECO:0000313" key="3">
    <source>
        <dbReference type="EMBL" id="VGO14285.1"/>
    </source>
</evidence>
<dbReference type="InterPro" id="IPR037524">
    <property type="entry name" value="PA14/GLEYA"/>
</dbReference>
<dbReference type="PROSITE" id="PS51820">
    <property type="entry name" value="PA14"/>
    <property type="match status" value="1"/>
</dbReference>
<evidence type="ECO:0000313" key="4">
    <source>
        <dbReference type="Proteomes" id="UP000366872"/>
    </source>
</evidence>
<organism evidence="3 4">
    <name type="scientific">Pontiella desulfatans</name>
    <dbReference type="NCBI Taxonomy" id="2750659"/>
    <lineage>
        <taxon>Bacteria</taxon>
        <taxon>Pseudomonadati</taxon>
        <taxon>Kiritimatiellota</taxon>
        <taxon>Kiritimatiellia</taxon>
        <taxon>Kiritimatiellales</taxon>
        <taxon>Pontiellaceae</taxon>
        <taxon>Pontiella</taxon>
    </lineage>
</organism>
<keyword evidence="4" id="KW-1185">Reference proteome</keyword>
<dbReference type="AlphaFoldDB" id="A0A6C2U347"/>
<dbReference type="EMBL" id="CAAHFG010000001">
    <property type="protein sequence ID" value="VGO14285.1"/>
    <property type="molecule type" value="Genomic_DNA"/>
</dbReference>
<name>A0A6C2U347_PONDE</name>
<keyword evidence="1" id="KW-0472">Membrane</keyword>
<proteinExistence type="predicted"/>
<reference evidence="3 4" key="1">
    <citation type="submission" date="2019-04" db="EMBL/GenBank/DDBJ databases">
        <authorList>
            <person name="Van Vliet M D."/>
        </authorList>
    </citation>
    <scope>NUCLEOTIDE SEQUENCE [LARGE SCALE GENOMIC DNA]</scope>
    <source>
        <strain evidence="3 4">F1</strain>
    </source>
</reference>
<gene>
    <name evidence="3" type="ORF">PDESU_02844</name>
</gene>
<keyword evidence="1" id="KW-1133">Transmembrane helix</keyword>
<accession>A0A6C2U347</accession>
<sequence>MKKRGNGKSKGVIKGAPSGFVLSLIIHAAAFLLAGMLVVFTVVNKEEKKFVPPKPVDRPKMKLKKPKVKVKKTSKPKPTTRIVTKVKRASMPDIQLPEMTGMADGLVGGVGGFDIIPDLGELSVFGGGQSIGNDFEGTIYHLLYDRRGGLIPMDQVQFMLELRDYARAGFKKSKLARYYQSPKKLYTTHFMVPPIVAPLAPDAFGIPELESYFFFVNYKGKLVYKEDIKFRFWGIGDAYISVLVDGEHVLLNGWDGRLEQLDYWQSSDADSDKYFLANQTMHVGDWIELKAGEPVDMELFFGEWVGGQVACCLLVEVDGVEYPQTRQGGPLLPAFKTEQFTRDQLEEIYKYLPEGECTFTNGPVFRDF</sequence>
<evidence type="ECO:0000256" key="1">
    <source>
        <dbReference type="SAM" id="Phobius"/>
    </source>
</evidence>
<feature type="transmembrane region" description="Helical" evidence="1">
    <location>
        <begin position="20"/>
        <end position="43"/>
    </location>
</feature>
<dbReference type="Proteomes" id="UP000366872">
    <property type="component" value="Unassembled WGS sequence"/>
</dbReference>
<keyword evidence="1" id="KW-0812">Transmembrane</keyword>
<dbReference type="RefSeq" id="WP_168442253.1">
    <property type="nucleotide sequence ID" value="NZ_CAAHFG010000001.1"/>
</dbReference>
<feature type="domain" description="PA14" evidence="2">
    <location>
        <begin position="169"/>
        <end position="329"/>
    </location>
</feature>